<dbReference type="SUPFAM" id="SSF47473">
    <property type="entry name" value="EF-hand"/>
    <property type="match status" value="1"/>
</dbReference>
<evidence type="ECO:0000256" key="1">
    <source>
        <dbReference type="ARBA" id="ARBA00022723"/>
    </source>
</evidence>
<organism evidence="5 6">
    <name type="scientific">Symbiodinium microadriaticum</name>
    <name type="common">Dinoflagellate</name>
    <name type="synonym">Zooxanthella microadriatica</name>
    <dbReference type="NCBI Taxonomy" id="2951"/>
    <lineage>
        <taxon>Eukaryota</taxon>
        <taxon>Sar</taxon>
        <taxon>Alveolata</taxon>
        <taxon>Dinophyceae</taxon>
        <taxon>Suessiales</taxon>
        <taxon>Symbiodiniaceae</taxon>
        <taxon>Symbiodinium</taxon>
    </lineage>
</organism>
<keyword evidence="3" id="KW-0106">Calcium</keyword>
<dbReference type="SMART" id="SM00054">
    <property type="entry name" value="EFh"/>
    <property type="match status" value="2"/>
</dbReference>
<gene>
    <name evidence="5" type="primary">GUCA1A</name>
    <name evidence="5" type="ORF">AK812_SmicGene17978</name>
</gene>
<dbReference type="Pfam" id="PF13499">
    <property type="entry name" value="EF-hand_7"/>
    <property type="match status" value="1"/>
</dbReference>
<dbReference type="PANTHER" id="PTHR23055">
    <property type="entry name" value="CALCIUM BINDING PROTEINS"/>
    <property type="match status" value="1"/>
</dbReference>
<name>A0A1Q9DWB4_SYMMI</name>
<feature type="domain" description="EF-hand" evidence="4">
    <location>
        <begin position="67"/>
        <end position="102"/>
    </location>
</feature>
<evidence type="ECO:0000259" key="4">
    <source>
        <dbReference type="PROSITE" id="PS50222"/>
    </source>
</evidence>
<evidence type="ECO:0000313" key="5">
    <source>
        <dbReference type="EMBL" id="OLP99467.1"/>
    </source>
</evidence>
<accession>A0A1Q9DWB4</accession>
<dbReference type="Gene3D" id="1.10.238.10">
    <property type="entry name" value="EF-hand"/>
    <property type="match status" value="1"/>
</dbReference>
<comment type="caution">
    <text evidence="5">The sequence shown here is derived from an EMBL/GenBank/DDBJ whole genome shotgun (WGS) entry which is preliminary data.</text>
</comment>
<dbReference type="PROSITE" id="PS50222">
    <property type="entry name" value="EF_HAND_2"/>
    <property type="match status" value="2"/>
</dbReference>
<keyword evidence="6" id="KW-1185">Reference proteome</keyword>
<dbReference type="AlphaFoldDB" id="A0A1Q9DWB4"/>
<sequence length="102" mass="11546">MWFGSRELTKDRFVDIAVMLLGQQNIPHNPREREDLYQIFDSMDFDRNGTLSTGEWAAGLSVFFKGSMEEAVRAVFRCLDANENGAISKSELQDVSTGFADF</sequence>
<reference evidence="5 6" key="1">
    <citation type="submission" date="2016-02" db="EMBL/GenBank/DDBJ databases">
        <title>Genome analysis of coral dinoflagellate symbionts highlights evolutionary adaptations to a symbiotic lifestyle.</title>
        <authorList>
            <person name="Aranda M."/>
            <person name="Li Y."/>
            <person name="Liew Y.J."/>
            <person name="Baumgarten S."/>
            <person name="Simakov O."/>
            <person name="Wilson M."/>
            <person name="Piel J."/>
            <person name="Ashoor H."/>
            <person name="Bougouffa S."/>
            <person name="Bajic V.B."/>
            <person name="Ryu T."/>
            <person name="Ravasi T."/>
            <person name="Bayer T."/>
            <person name="Micklem G."/>
            <person name="Kim H."/>
            <person name="Bhak J."/>
            <person name="Lajeunesse T.C."/>
            <person name="Voolstra C.R."/>
        </authorList>
    </citation>
    <scope>NUCLEOTIDE SEQUENCE [LARGE SCALE GENOMIC DNA]</scope>
    <source>
        <strain evidence="5 6">CCMP2467</strain>
    </source>
</reference>
<dbReference type="InterPro" id="IPR002048">
    <property type="entry name" value="EF_hand_dom"/>
</dbReference>
<dbReference type="InterPro" id="IPR018247">
    <property type="entry name" value="EF_Hand_1_Ca_BS"/>
</dbReference>
<protein>
    <submittedName>
        <fullName evidence="5">Guanylyl cyclase-activating protein 1</fullName>
    </submittedName>
</protein>
<dbReference type="PROSITE" id="PS00018">
    <property type="entry name" value="EF_HAND_1"/>
    <property type="match status" value="2"/>
</dbReference>
<dbReference type="GO" id="GO:0005509">
    <property type="term" value="F:calcium ion binding"/>
    <property type="evidence" value="ECO:0007669"/>
    <property type="project" value="InterPro"/>
</dbReference>
<evidence type="ECO:0000256" key="2">
    <source>
        <dbReference type="ARBA" id="ARBA00022737"/>
    </source>
</evidence>
<dbReference type="InterPro" id="IPR028846">
    <property type="entry name" value="Recoverin"/>
</dbReference>
<proteinExistence type="predicted"/>
<dbReference type="InterPro" id="IPR011992">
    <property type="entry name" value="EF-hand-dom_pair"/>
</dbReference>
<feature type="domain" description="EF-hand" evidence="4">
    <location>
        <begin position="31"/>
        <end position="66"/>
    </location>
</feature>
<evidence type="ECO:0000256" key="3">
    <source>
        <dbReference type="ARBA" id="ARBA00022837"/>
    </source>
</evidence>
<evidence type="ECO:0000313" key="6">
    <source>
        <dbReference type="Proteomes" id="UP000186817"/>
    </source>
</evidence>
<keyword evidence="1" id="KW-0479">Metal-binding</keyword>
<keyword evidence="2" id="KW-0677">Repeat</keyword>
<dbReference type="OrthoDB" id="191686at2759"/>
<dbReference type="EMBL" id="LSRX01000361">
    <property type="protein sequence ID" value="OLP99467.1"/>
    <property type="molecule type" value="Genomic_DNA"/>
</dbReference>
<dbReference type="Proteomes" id="UP000186817">
    <property type="component" value="Unassembled WGS sequence"/>
</dbReference>